<sequence>MGKDSNYIPLFETKGAKGRKLYWVYAISVLIGIVFIYFHRVSNLLAKGRWVWISLLMAEVWYICYWIITQSLRCNAVYRYTFKDRLSQRLRDEELPSIDIFVCTANHVIEPPSMVINTVLSLMAYNYPPQKMSVYLSDDGCSEFMFFALFEASEFSKYWLPFCKKFKVQTPTPAAYFSMNNNHETHELLSADEFISIKKLYEAMIKRIDETTRQGHVPEMLRKQHKGFREWNFISSKQDHHTIIQILIDSSENADVVGQILPTLVYLAREKRPQHHHHFKAGAMNALIRVSARISNSPIILNVDCDMYSNNSESVRDALCFFLDEEQSNGIAFVQYPQQFSNITKNDLYSNSLRIITEVELPGLDASGGPLYIGTGCFHGREVLCGKKYCKGSKIINYYKKEVDNKREYKETSDILEETCKILASCLYEEGTQWGKEVGLKYGCAVEDVITGLSIQCRGWKSVYFNPKRKGFLGLAPTTLLETLVQHKRWAEGNFQIFLSKYCPFIYGKGKIPLKLQISYCSFLLCAANWMPTLYYTIVPSFCLLHGISLFPKLSTLWMLPYVYAAIATTTYSLVEHLWCGGTLKGWWNDQRLWLYKRLTSYLFAFFQTILTFVGFTKSGFVVTAKGSDNENVSQRYEQEIMEFGTSAASSSTPMFYVLATIALWNLFCLGDVMLRVIMDPHEAAVIVESLGIQILLTGLIVIVNLPLYEGLFLRNDKGCMPFVVTCISLVLATFLYLLAKY</sequence>
<dbReference type="Pfam" id="PF03552">
    <property type="entry name" value="Cellulose_synt"/>
    <property type="match status" value="2"/>
</dbReference>
<evidence type="ECO:0000256" key="2">
    <source>
        <dbReference type="ARBA" id="ARBA00022676"/>
    </source>
</evidence>
<dbReference type="RefSeq" id="XP_070027836.1">
    <property type="nucleotide sequence ID" value="XM_070171735.1"/>
</dbReference>
<evidence type="ECO:0000313" key="15">
    <source>
        <dbReference type="RefSeq" id="XP_009787706.1"/>
    </source>
</evidence>
<feature type="binding site" evidence="12">
    <location>
        <position position="304"/>
    </location>
    <ligand>
        <name>Mn(2+)</name>
        <dbReference type="ChEBI" id="CHEBI:29035"/>
    </ligand>
</feature>
<comment type="function">
    <text evidence="8">Thought to be a Golgi-localized beta-glycan synthase that polymerize the backbones of noncellulosic polysaccharides (hemicelluloses) of plant cell wall.</text>
</comment>
<dbReference type="Proteomes" id="UP000189701">
    <property type="component" value="Unplaced"/>
</dbReference>
<dbReference type="GO" id="GO:0071555">
    <property type="term" value="P:cell wall organization"/>
    <property type="evidence" value="ECO:0007669"/>
    <property type="project" value="UniProtKB-KW"/>
</dbReference>
<evidence type="ECO:0000256" key="13">
    <source>
        <dbReference type="SAM" id="Phobius"/>
    </source>
</evidence>
<dbReference type="SUPFAM" id="SSF53448">
    <property type="entry name" value="Nucleotide-diphospho-sugar transferases"/>
    <property type="match status" value="1"/>
</dbReference>
<dbReference type="InterPro" id="IPR029044">
    <property type="entry name" value="Nucleotide-diphossugar_trans"/>
</dbReference>
<gene>
    <name evidence="15" type="primary">LOC104235601</name>
</gene>
<dbReference type="FunFam" id="3.90.550.10:FF:000112">
    <property type="entry name" value="Cellulose synthase-like protein E1"/>
    <property type="match status" value="1"/>
</dbReference>
<feature type="transmembrane region" description="Helical" evidence="13">
    <location>
        <begin position="50"/>
        <end position="68"/>
    </location>
</feature>
<feature type="binding site" evidence="11">
    <location>
        <position position="110"/>
    </location>
    <ligand>
        <name>UDP-alpha-D-glucose</name>
        <dbReference type="ChEBI" id="CHEBI:58885"/>
    </ligand>
</feature>
<feature type="active site" evidence="10">
    <location>
        <position position="448"/>
    </location>
</feature>
<dbReference type="GO" id="GO:0030244">
    <property type="term" value="P:cellulose biosynthetic process"/>
    <property type="evidence" value="ECO:0007669"/>
    <property type="project" value="InterPro"/>
</dbReference>
<feature type="transmembrane region" description="Helical" evidence="13">
    <location>
        <begin position="21"/>
        <end position="38"/>
    </location>
</feature>
<dbReference type="OrthoDB" id="1299271at2759"/>
<evidence type="ECO:0000313" key="14">
    <source>
        <dbReference type="Proteomes" id="UP000189701"/>
    </source>
</evidence>
<feature type="transmembrane region" description="Helical" evidence="13">
    <location>
        <begin position="599"/>
        <end position="616"/>
    </location>
</feature>
<protein>
    <submittedName>
        <fullName evidence="15">Cellulose synthase-like protein E6 isoform X1</fullName>
    </submittedName>
</protein>
<evidence type="ECO:0000256" key="9">
    <source>
        <dbReference type="ARBA" id="ARBA00060766"/>
    </source>
</evidence>
<feature type="binding site" evidence="12">
    <location>
        <position position="280"/>
    </location>
    <ligand>
        <name>Mn(2+)</name>
        <dbReference type="ChEBI" id="CHEBI:29035"/>
    </ligand>
</feature>
<keyword evidence="4 13" id="KW-0812">Transmembrane</keyword>
<dbReference type="GO" id="GO:0016760">
    <property type="term" value="F:cellulose synthase (UDP-forming) activity"/>
    <property type="evidence" value="ECO:0007669"/>
    <property type="project" value="InterPro"/>
</dbReference>
<evidence type="ECO:0000256" key="12">
    <source>
        <dbReference type="PIRSR" id="PIRSR605150-3"/>
    </source>
</evidence>
<evidence type="ECO:0000256" key="1">
    <source>
        <dbReference type="ARBA" id="ARBA00004127"/>
    </source>
</evidence>
<feature type="transmembrane region" description="Helical" evidence="13">
    <location>
        <begin position="655"/>
        <end position="675"/>
    </location>
</feature>
<dbReference type="eggNOG" id="ENOG502QS7H">
    <property type="taxonomic scope" value="Eukaryota"/>
</dbReference>
<evidence type="ECO:0000256" key="3">
    <source>
        <dbReference type="ARBA" id="ARBA00022679"/>
    </source>
</evidence>
<reference evidence="15" key="2">
    <citation type="submission" date="2025-08" db="UniProtKB">
        <authorList>
            <consortium name="RefSeq"/>
        </authorList>
    </citation>
    <scope>IDENTIFICATION</scope>
    <source>
        <tissue evidence="15">Leaf</tissue>
    </source>
</reference>
<feature type="transmembrane region" description="Helical" evidence="13">
    <location>
        <begin position="687"/>
        <end position="709"/>
    </location>
</feature>
<evidence type="ECO:0000256" key="7">
    <source>
        <dbReference type="ARBA" id="ARBA00023316"/>
    </source>
</evidence>
<feature type="transmembrane region" description="Helical" evidence="13">
    <location>
        <begin position="558"/>
        <end position="579"/>
    </location>
</feature>
<dbReference type="GO" id="GO:0012505">
    <property type="term" value="C:endomembrane system"/>
    <property type="evidence" value="ECO:0007669"/>
    <property type="project" value="UniProtKB-SubCell"/>
</dbReference>
<dbReference type="InterPro" id="IPR005150">
    <property type="entry name" value="Cellulose_synth"/>
</dbReference>
<evidence type="ECO:0000256" key="6">
    <source>
        <dbReference type="ARBA" id="ARBA00023136"/>
    </source>
</evidence>
<proteinExistence type="inferred from homology"/>
<dbReference type="PANTHER" id="PTHR13301">
    <property type="entry name" value="X-BOX TRANSCRIPTION FACTOR-RELATED"/>
    <property type="match status" value="1"/>
</dbReference>
<dbReference type="STRING" id="4096.A0A1U7XDH4"/>
<feature type="binding site" evidence="11">
    <location>
        <position position="139"/>
    </location>
    <ligand>
        <name>UDP-alpha-D-glucose</name>
        <dbReference type="ChEBI" id="CHEBI:58885"/>
    </ligand>
</feature>
<feature type="transmembrane region" description="Helical" evidence="13">
    <location>
        <begin position="518"/>
        <end position="538"/>
    </location>
</feature>
<dbReference type="GeneID" id="104235601"/>
<feature type="transmembrane region" description="Helical" evidence="13">
    <location>
        <begin position="721"/>
        <end position="740"/>
    </location>
</feature>
<keyword evidence="14" id="KW-1185">Reference proteome</keyword>
<evidence type="ECO:0000256" key="4">
    <source>
        <dbReference type="ARBA" id="ARBA00022692"/>
    </source>
</evidence>
<evidence type="ECO:0000256" key="5">
    <source>
        <dbReference type="ARBA" id="ARBA00022989"/>
    </source>
</evidence>
<organism evidence="14 15">
    <name type="scientific">Nicotiana sylvestris</name>
    <name type="common">Wood tobacco</name>
    <name type="synonym">South American tobacco</name>
    <dbReference type="NCBI Taxonomy" id="4096"/>
    <lineage>
        <taxon>Eukaryota</taxon>
        <taxon>Viridiplantae</taxon>
        <taxon>Streptophyta</taxon>
        <taxon>Embryophyta</taxon>
        <taxon>Tracheophyta</taxon>
        <taxon>Spermatophyta</taxon>
        <taxon>Magnoliopsida</taxon>
        <taxon>eudicotyledons</taxon>
        <taxon>Gunneridae</taxon>
        <taxon>Pentapetalae</taxon>
        <taxon>asterids</taxon>
        <taxon>lamiids</taxon>
        <taxon>Solanales</taxon>
        <taxon>Solanaceae</taxon>
        <taxon>Nicotianoideae</taxon>
        <taxon>Nicotianeae</taxon>
        <taxon>Nicotiana</taxon>
    </lineage>
</organism>
<dbReference type="Gene3D" id="3.90.550.10">
    <property type="entry name" value="Spore Coat Polysaccharide Biosynthesis Protein SpsA, Chain A"/>
    <property type="match status" value="2"/>
</dbReference>
<reference evidence="14" key="1">
    <citation type="journal article" date="2013" name="Genome Biol.">
        <title>Reference genomes and transcriptomes of Nicotiana sylvestris and Nicotiana tomentosiformis.</title>
        <authorList>
            <person name="Sierro N."/>
            <person name="Battey J.N."/>
            <person name="Ouadi S."/>
            <person name="Bovet L."/>
            <person name="Goepfert S."/>
            <person name="Bakaher N."/>
            <person name="Peitsch M.C."/>
            <person name="Ivanov N.V."/>
        </authorList>
    </citation>
    <scope>NUCLEOTIDE SEQUENCE [LARGE SCALE GENOMIC DNA]</scope>
</reference>
<comment type="similarity">
    <text evidence="9">Belongs to the glycosyltransferase 2 family. Plant cellulose synthase-like E subfamily.</text>
</comment>
<dbReference type="AlphaFoldDB" id="A0A1U7XDH4"/>
<feature type="active site" evidence="10">
    <location>
        <position position="139"/>
    </location>
</feature>
<keyword evidence="2" id="KW-0328">Glycosyltransferase</keyword>
<comment type="subcellular location">
    <subcellularLocation>
        <location evidence="1">Endomembrane system</location>
        <topology evidence="1">Multi-pass membrane protein</topology>
    </subcellularLocation>
</comment>
<keyword evidence="5 13" id="KW-1133">Transmembrane helix</keyword>
<evidence type="ECO:0000256" key="10">
    <source>
        <dbReference type="PIRSR" id="PIRSR605150-1"/>
    </source>
</evidence>
<dbReference type="KEGG" id="nsy:104235601"/>
<keyword evidence="6 13" id="KW-0472">Membrane</keyword>
<dbReference type="RefSeq" id="XP_009787706.1">
    <property type="nucleotide sequence ID" value="XM_009789404.1"/>
</dbReference>
<accession>A0A1U7XDH4</accession>
<dbReference type="GO" id="GO:0016020">
    <property type="term" value="C:membrane"/>
    <property type="evidence" value="ECO:0007669"/>
    <property type="project" value="InterPro"/>
</dbReference>
<evidence type="ECO:0000256" key="8">
    <source>
        <dbReference type="ARBA" id="ARBA00037405"/>
    </source>
</evidence>
<keyword evidence="3" id="KW-0808">Transferase</keyword>
<name>A0A1U7XDH4_NICSY</name>
<keyword evidence="7" id="KW-0961">Cell wall biogenesis/degradation</keyword>
<evidence type="ECO:0000256" key="11">
    <source>
        <dbReference type="PIRSR" id="PIRSR605150-2"/>
    </source>
</evidence>